<dbReference type="GO" id="GO:0016787">
    <property type="term" value="F:hydrolase activity"/>
    <property type="evidence" value="ECO:0007669"/>
    <property type="project" value="UniProtKB-KW"/>
</dbReference>
<dbReference type="PANTHER" id="PTHR43798">
    <property type="entry name" value="MONOACYLGLYCEROL LIPASE"/>
    <property type="match status" value="1"/>
</dbReference>
<dbReference type="PRINTS" id="PR00111">
    <property type="entry name" value="ABHYDROLASE"/>
</dbReference>
<comment type="caution">
    <text evidence="3">The sequence shown here is derived from an EMBL/GenBank/DDBJ whole genome shotgun (WGS) entry which is preliminary data.</text>
</comment>
<evidence type="ECO:0000259" key="2">
    <source>
        <dbReference type="Pfam" id="PF00561"/>
    </source>
</evidence>
<keyword evidence="4" id="KW-1185">Reference proteome</keyword>
<feature type="chain" id="PRO_5045895552" evidence="1">
    <location>
        <begin position="18"/>
        <end position="326"/>
    </location>
</feature>
<feature type="domain" description="AB hydrolase-1" evidence="2">
    <location>
        <begin position="67"/>
        <end position="168"/>
    </location>
</feature>
<name>A0ABY0IKE1_9BACT</name>
<dbReference type="EMBL" id="QDKL01000001">
    <property type="protein sequence ID" value="RZF23112.1"/>
    <property type="molecule type" value="Genomic_DNA"/>
</dbReference>
<gene>
    <name evidence="3" type="ORF">DAY19_04910</name>
</gene>
<dbReference type="InterPro" id="IPR050266">
    <property type="entry name" value="AB_hydrolase_sf"/>
</dbReference>
<dbReference type="RefSeq" id="WP_114706059.1">
    <property type="nucleotide sequence ID" value="NZ_QDKL01000001.1"/>
</dbReference>
<keyword evidence="1" id="KW-0732">Signal</keyword>
<reference evidence="4" key="1">
    <citation type="journal article" date="2019" name="Int. J. Syst. Evol. Microbiol.">
        <title>Halobacteriovorax valvorus sp. nov., a novel prokaryotic predator isolated from coastal seawater of China.</title>
        <authorList>
            <person name="Chen M.-X."/>
        </authorList>
    </citation>
    <scope>NUCLEOTIDE SEQUENCE [LARGE SCALE GENOMIC DNA]</scope>
    <source>
        <strain evidence="4">BL9</strain>
    </source>
</reference>
<organism evidence="3 4">
    <name type="scientific">Halobacteriovorax vibrionivorans</name>
    <dbReference type="NCBI Taxonomy" id="2152716"/>
    <lineage>
        <taxon>Bacteria</taxon>
        <taxon>Pseudomonadati</taxon>
        <taxon>Bdellovibrionota</taxon>
        <taxon>Bacteriovoracia</taxon>
        <taxon>Bacteriovoracales</taxon>
        <taxon>Halobacteriovoraceae</taxon>
        <taxon>Halobacteriovorax</taxon>
    </lineage>
</organism>
<dbReference type="InterPro" id="IPR000073">
    <property type="entry name" value="AB_hydrolase_1"/>
</dbReference>
<proteinExistence type="predicted"/>
<dbReference type="PROSITE" id="PS51257">
    <property type="entry name" value="PROKAR_LIPOPROTEIN"/>
    <property type="match status" value="1"/>
</dbReference>
<evidence type="ECO:0000313" key="4">
    <source>
        <dbReference type="Proteomes" id="UP000443582"/>
    </source>
</evidence>
<evidence type="ECO:0000313" key="3">
    <source>
        <dbReference type="EMBL" id="RZF23112.1"/>
    </source>
</evidence>
<accession>A0ABY0IKE1</accession>
<sequence length="326" mass="37571">MKIFNLLIILIFVSSCASSSKNELSFDAELSQFKYPFPVKTYEFSTQTQKLKMRYMDIGKSKSKVAVLLHGKNFAGFYWERIANDLVKKGYRVIIPDQIGFGKSSKPDNYHYSFPQLAKNTHGLIKSLGVRKYIVVGHSMGGMLAVNMGAMYRDIRKVVLVNPIGLEAYLDYVEYKDPEFFFKSEMNKTVDKARAYQRKNYYDGAWSNSYEALLTPFKGQLNGPDYEVVAWNAALTYGPIFEDNIVVKFPKIKAKTVLILGTRDRTGPGRGWKRKGVKRKLGQYQNLGREIKKENPKLKLIELKGLGHMPQFEDYNRFSKVFFREF</sequence>
<dbReference type="Proteomes" id="UP000443582">
    <property type="component" value="Unassembled WGS sequence"/>
</dbReference>
<evidence type="ECO:0000256" key="1">
    <source>
        <dbReference type="SAM" id="SignalP"/>
    </source>
</evidence>
<dbReference type="InterPro" id="IPR029058">
    <property type="entry name" value="AB_hydrolase_fold"/>
</dbReference>
<dbReference type="Gene3D" id="3.40.50.1820">
    <property type="entry name" value="alpha/beta hydrolase"/>
    <property type="match status" value="1"/>
</dbReference>
<protein>
    <submittedName>
        <fullName evidence="3">Alpha/beta hydrolase</fullName>
    </submittedName>
</protein>
<dbReference type="SUPFAM" id="SSF53474">
    <property type="entry name" value="alpha/beta-Hydrolases"/>
    <property type="match status" value="1"/>
</dbReference>
<dbReference type="Pfam" id="PF00561">
    <property type="entry name" value="Abhydrolase_1"/>
    <property type="match status" value="1"/>
</dbReference>
<keyword evidence="3" id="KW-0378">Hydrolase</keyword>
<feature type="signal peptide" evidence="1">
    <location>
        <begin position="1"/>
        <end position="17"/>
    </location>
</feature>
<dbReference type="PANTHER" id="PTHR43798:SF33">
    <property type="entry name" value="HYDROLASE, PUTATIVE (AFU_ORTHOLOGUE AFUA_2G14860)-RELATED"/>
    <property type="match status" value="1"/>
</dbReference>